<feature type="transmembrane region" description="Helical" evidence="1">
    <location>
        <begin position="123"/>
        <end position="145"/>
    </location>
</feature>
<dbReference type="Proteomes" id="UP000186720">
    <property type="component" value="Unassembled WGS sequence"/>
</dbReference>
<feature type="transmembrane region" description="Helical" evidence="1">
    <location>
        <begin position="6"/>
        <end position="30"/>
    </location>
</feature>
<feature type="transmembrane region" description="Helical" evidence="1">
    <location>
        <begin position="157"/>
        <end position="180"/>
    </location>
</feature>
<dbReference type="PANTHER" id="PTHR42208:SF1">
    <property type="entry name" value="HEAVY METAL TRANSPORTER"/>
    <property type="match status" value="1"/>
</dbReference>
<dbReference type="RefSeq" id="WP_074490117.1">
    <property type="nucleotide sequence ID" value="NZ_FPAM01000006.1"/>
</dbReference>
<keyword evidence="1" id="KW-0812">Transmembrane</keyword>
<keyword evidence="1" id="KW-0472">Membrane</keyword>
<name>A0A1Q6A0L1_9SPHI</name>
<dbReference type="EMBL" id="MPPL01000001">
    <property type="protein sequence ID" value="OKS87521.1"/>
    <property type="molecule type" value="Genomic_DNA"/>
</dbReference>
<evidence type="ECO:0000313" key="4">
    <source>
        <dbReference type="Proteomes" id="UP000186720"/>
    </source>
</evidence>
<dbReference type="PANTHER" id="PTHR42208">
    <property type="entry name" value="HEAVY METAL TRANSPORTER-RELATED"/>
    <property type="match status" value="1"/>
</dbReference>
<protein>
    <recommendedName>
        <fullName evidence="2">Urease accessory protein UreH-like transmembrane domain-containing protein</fullName>
    </recommendedName>
</protein>
<gene>
    <name evidence="3" type="ORF">RG47T_2982</name>
</gene>
<evidence type="ECO:0000313" key="3">
    <source>
        <dbReference type="EMBL" id="OKS87521.1"/>
    </source>
</evidence>
<sequence>MNANELAFFIGLFGSIHCIGMCGPLAFAIPNNYAGFMLIIWDKLIYNLGRVLSYATLGLVTGLIGRQIWLSGLQQGVSVFSGVLIILAASSRFLKVSIANNRLGSVLIKPFNKVLTYALKHRAGHLIIGVLNGFLPCGFVYLALIGAVNASTVMASVSYMACFGLGTIPLMLVASVSTGLLNNSVRRKMNKVVPYFMLCLGVWFVLRGLSLNIPYISPAANTGKVICR</sequence>
<organism evidence="3 4">
    <name type="scientific">Mucilaginibacter polytrichastri</name>
    <dbReference type="NCBI Taxonomy" id="1302689"/>
    <lineage>
        <taxon>Bacteria</taxon>
        <taxon>Pseudomonadati</taxon>
        <taxon>Bacteroidota</taxon>
        <taxon>Sphingobacteriia</taxon>
        <taxon>Sphingobacteriales</taxon>
        <taxon>Sphingobacteriaceae</taxon>
        <taxon>Mucilaginibacter</taxon>
    </lineage>
</organism>
<keyword evidence="4" id="KW-1185">Reference proteome</keyword>
<comment type="caution">
    <text evidence="3">The sequence shown here is derived from an EMBL/GenBank/DDBJ whole genome shotgun (WGS) entry which is preliminary data.</text>
</comment>
<evidence type="ECO:0000259" key="2">
    <source>
        <dbReference type="Pfam" id="PF13386"/>
    </source>
</evidence>
<dbReference type="InterPro" id="IPR039447">
    <property type="entry name" value="UreH-like_TM_dom"/>
</dbReference>
<dbReference type="STRING" id="1302689.RG47T_2982"/>
<dbReference type="AlphaFoldDB" id="A0A1Q6A0L1"/>
<reference evidence="3 4" key="1">
    <citation type="submission" date="2016-11" db="EMBL/GenBank/DDBJ databases">
        <title>Whole Genome Sequencing of Mucilaginibacter polytrichastri RG4-7(T) isolated from the moss sample.</title>
        <authorList>
            <person name="Li Y."/>
        </authorList>
    </citation>
    <scope>NUCLEOTIDE SEQUENCE [LARGE SCALE GENOMIC DNA]</scope>
    <source>
        <strain evidence="3 4">RG4-7</strain>
    </source>
</reference>
<proteinExistence type="predicted"/>
<accession>A0A1Q6A0L1</accession>
<dbReference type="OrthoDB" id="594443at2"/>
<feature type="domain" description="Urease accessory protein UreH-like transmembrane" evidence="2">
    <location>
        <begin position="7"/>
        <end position="203"/>
    </location>
</feature>
<keyword evidence="1" id="KW-1133">Transmembrane helix</keyword>
<feature type="transmembrane region" description="Helical" evidence="1">
    <location>
        <begin position="75"/>
        <end position="94"/>
    </location>
</feature>
<dbReference type="Pfam" id="PF13386">
    <property type="entry name" value="DsbD_2"/>
    <property type="match status" value="1"/>
</dbReference>
<feature type="transmembrane region" description="Helical" evidence="1">
    <location>
        <begin position="192"/>
        <end position="209"/>
    </location>
</feature>
<evidence type="ECO:0000256" key="1">
    <source>
        <dbReference type="SAM" id="Phobius"/>
    </source>
</evidence>